<evidence type="ECO:0000256" key="1">
    <source>
        <dbReference type="SAM" id="MobiDB-lite"/>
    </source>
</evidence>
<keyword evidence="3" id="KW-1185">Reference proteome</keyword>
<comment type="caution">
    <text evidence="2">The sequence shown here is derived from an EMBL/GenBank/DDBJ whole genome shotgun (WGS) entry which is preliminary data.</text>
</comment>
<organism evidence="2 3">
    <name type="scientific">Eumeta variegata</name>
    <name type="common">Bagworm moth</name>
    <name type="synonym">Eumeta japonica</name>
    <dbReference type="NCBI Taxonomy" id="151549"/>
    <lineage>
        <taxon>Eukaryota</taxon>
        <taxon>Metazoa</taxon>
        <taxon>Ecdysozoa</taxon>
        <taxon>Arthropoda</taxon>
        <taxon>Hexapoda</taxon>
        <taxon>Insecta</taxon>
        <taxon>Pterygota</taxon>
        <taxon>Neoptera</taxon>
        <taxon>Endopterygota</taxon>
        <taxon>Lepidoptera</taxon>
        <taxon>Glossata</taxon>
        <taxon>Ditrysia</taxon>
        <taxon>Tineoidea</taxon>
        <taxon>Psychidae</taxon>
        <taxon>Oiketicinae</taxon>
        <taxon>Eumeta</taxon>
    </lineage>
</organism>
<dbReference type="EMBL" id="BGZK01000301">
    <property type="protein sequence ID" value="GBP35281.1"/>
    <property type="molecule type" value="Genomic_DNA"/>
</dbReference>
<dbReference type="Proteomes" id="UP000299102">
    <property type="component" value="Unassembled WGS sequence"/>
</dbReference>
<name>A0A4C1V8U7_EUMVA</name>
<reference evidence="2 3" key="1">
    <citation type="journal article" date="2019" name="Commun. Biol.">
        <title>The bagworm genome reveals a unique fibroin gene that provides high tensile strength.</title>
        <authorList>
            <person name="Kono N."/>
            <person name="Nakamura H."/>
            <person name="Ohtoshi R."/>
            <person name="Tomita M."/>
            <person name="Numata K."/>
            <person name="Arakawa K."/>
        </authorList>
    </citation>
    <scope>NUCLEOTIDE SEQUENCE [LARGE SCALE GENOMIC DNA]</scope>
</reference>
<evidence type="ECO:0000313" key="2">
    <source>
        <dbReference type="EMBL" id="GBP35281.1"/>
    </source>
</evidence>
<sequence length="164" mass="18896">MSESSSGLLTHHLPIPFIRYPMSVEEGGKALVTPIRKKKPPGEEKKRNCRPKNKLQKSFLSLPDELVLILASEYGLFYQFHLIQKETRDTDPGSRSNGESEIPPSLLNLHARGSNKKKLRNFRFRNIVIATHVREAQEGAQRTMKVTIFGVSMYLEWFSEKWEK</sequence>
<dbReference type="AlphaFoldDB" id="A0A4C1V8U7"/>
<feature type="region of interest" description="Disordered" evidence="1">
    <location>
        <begin position="88"/>
        <end position="107"/>
    </location>
</feature>
<feature type="region of interest" description="Disordered" evidence="1">
    <location>
        <begin position="31"/>
        <end position="50"/>
    </location>
</feature>
<gene>
    <name evidence="2" type="ORF">EVAR_19502_1</name>
</gene>
<protein>
    <submittedName>
        <fullName evidence="2">Uncharacterized protein</fullName>
    </submittedName>
</protein>
<evidence type="ECO:0000313" key="3">
    <source>
        <dbReference type="Proteomes" id="UP000299102"/>
    </source>
</evidence>
<proteinExistence type="predicted"/>
<accession>A0A4C1V8U7</accession>